<evidence type="ECO:0000313" key="8">
    <source>
        <dbReference type="Proteomes" id="UP000189580"/>
    </source>
</evidence>
<evidence type="ECO:0000256" key="2">
    <source>
        <dbReference type="ARBA" id="ARBA00010239"/>
    </source>
</evidence>
<feature type="region of interest" description="Disordered" evidence="6">
    <location>
        <begin position="714"/>
        <end position="768"/>
    </location>
</feature>
<comment type="similarity">
    <text evidence="2">Belongs to the SNF5 family.</text>
</comment>
<dbReference type="GO" id="GO:0000228">
    <property type="term" value="C:nuclear chromosome"/>
    <property type="evidence" value="ECO:0007669"/>
    <property type="project" value="InterPro"/>
</dbReference>
<keyword evidence="8" id="KW-1185">Reference proteome</keyword>
<proteinExistence type="inferred from homology"/>
<keyword evidence="4" id="KW-0804">Transcription</keyword>
<sequence length="801" mass="88358">MSFPFEQQYNQFMVDESSGTQFNSDNGGSANMLISQVPGNTSNQQLMQQSSQPSQQQQFRNSFQFQGQPGSQMAGPRQNQGPAAVEQTRNVSMNQGQFHVNTPQSQLQPQSSQGPVNQAKYAQFLQQQLQHQQHQTPALAGQADGLQTPPSAMVRGSQTNQNAMVSGANPGNVQFQMSQYAPNTSGPQNQRINLGQSGSLGTKFAGSSALPGNPGDSAPGGPVLSASGGPNAAGVHGIHPVPSNIGAPVVPITGHQPSDRSNIPPRPALPNEILSAVKELPNSTLEEKTLIELLTKDAEQELIFAKQEQRHAGLIYRKQVEYDYYDQVRQLRQVQPSAIFGDGYSGYGNSWTGSRMNLIYPRDRKRGKRESSELFLSMEQLEYIASIPELLAPIRLDIDLDKYRLRDTFTWNLNEKLISVDLFAQNLAEDYNIPLSYAPLIANNINEVLNDFHPHAFVEAAEDQDQASSGLHSSSATGEESSGTVITSVNTSTTSSNPAGDVTVTTTTNDGISENLTPNGYATNPTLSNRNDDMRITIKLDITVGQHNLVDQFEWDLNCMDNNPEQFAEAMCRDLSLSGEFATAIAHAIREQTQLFTKTLFLVGHQFDGRPIEDDDIVRELCPPVTSDAFLRNTSFIKDFSPVLFEIPHVELDRQDKDRDRDSRRKRRQGRAGRRGGPTLPDLRETVRTFRTPVYSSLLPGGIDKVLELVRKQATKAEESDDDDDTPRPVTVGRRGRPPAHAQLSGVSTFRASPAALPSSSSRMASPQFRYHQQIQSVEDHYLVKLRIPPRIRDEVNRISL</sequence>
<dbReference type="Pfam" id="PF04855">
    <property type="entry name" value="SNF5"/>
    <property type="match status" value="1"/>
</dbReference>
<evidence type="ECO:0000256" key="4">
    <source>
        <dbReference type="ARBA" id="ARBA00023163"/>
    </source>
</evidence>
<dbReference type="RefSeq" id="XP_018733657.1">
    <property type="nucleotide sequence ID" value="XM_018881025.1"/>
</dbReference>
<organism evidence="7 8">
    <name type="scientific">Sugiyamaella lignohabitans</name>
    <dbReference type="NCBI Taxonomy" id="796027"/>
    <lineage>
        <taxon>Eukaryota</taxon>
        <taxon>Fungi</taxon>
        <taxon>Dikarya</taxon>
        <taxon>Ascomycota</taxon>
        <taxon>Saccharomycotina</taxon>
        <taxon>Dipodascomycetes</taxon>
        <taxon>Dipodascales</taxon>
        <taxon>Trichomonascaceae</taxon>
        <taxon>Sugiyamaella</taxon>
    </lineage>
</organism>
<dbReference type="GeneID" id="30036063"/>
<feature type="region of interest" description="Disordered" evidence="6">
    <location>
        <begin position="126"/>
        <end position="150"/>
    </location>
</feature>
<dbReference type="KEGG" id="slb:AWJ20_3982"/>
<feature type="region of interest" description="Disordered" evidence="6">
    <location>
        <begin position="655"/>
        <end position="686"/>
    </location>
</feature>
<feature type="compositionally biased region" description="Low complexity" evidence="6">
    <location>
        <begin position="40"/>
        <end position="68"/>
    </location>
</feature>
<gene>
    <name evidence="7" type="primary">SNF5</name>
    <name evidence="7" type="ORF">AWJ20_3982</name>
</gene>
<feature type="compositionally biased region" description="Basic residues" evidence="6">
    <location>
        <begin position="664"/>
        <end position="674"/>
    </location>
</feature>
<dbReference type="InterPro" id="IPR006939">
    <property type="entry name" value="SNF5"/>
</dbReference>
<dbReference type="EMBL" id="CP014500">
    <property type="protein sequence ID" value="ANB11180.1"/>
    <property type="molecule type" value="Genomic_DNA"/>
</dbReference>
<reference evidence="7 8" key="1">
    <citation type="submission" date="2016-02" db="EMBL/GenBank/DDBJ databases">
        <title>Complete genome sequence and transcriptome regulation of the pentose utilising yeast Sugiyamaella lignohabitans.</title>
        <authorList>
            <person name="Bellasio M."/>
            <person name="Peymann A."/>
            <person name="Valli M."/>
            <person name="Sipitzky M."/>
            <person name="Graf A."/>
            <person name="Sauer M."/>
            <person name="Marx H."/>
            <person name="Mattanovich D."/>
        </authorList>
    </citation>
    <scope>NUCLEOTIDE SEQUENCE [LARGE SCALE GENOMIC DNA]</scope>
    <source>
        <strain evidence="7 8">CBS 10342</strain>
    </source>
</reference>
<dbReference type="Proteomes" id="UP000189580">
    <property type="component" value="Chromosome c"/>
</dbReference>
<keyword evidence="3" id="KW-0805">Transcription regulation</keyword>
<feature type="compositionally biased region" description="Low complexity" evidence="6">
    <location>
        <begin position="473"/>
        <end position="508"/>
    </location>
</feature>
<dbReference type="OrthoDB" id="515064at2759"/>
<feature type="compositionally biased region" description="Low complexity" evidence="6">
    <location>
        <begin position="126"/>
        <end position="135"/>
    </location>
</feature>
<feature type="region of interest" description="Disordered" evidence="6">
    <location>
        <begin position="463"/>
        <end position="528"/>
    </location>
</feature>
<name>A0A167C3R9_9ASCO</name>
<feature type="compositionally biased region" description="Polar residues" evidence="6">
    <location>
        <begin position="1"/>
        <end position="39"/>
    </location>
</feature>
<feature type="compositionally biased region" description="Polar residues" evidence="6">
    <location>
        <begin position="77"/>
        <end position="86"/>
    </location>
</feature>
<feature type="compositionally biased region" description="Polar residues" evidence="6">
    <location>
        <begin position="177"/>
        <end position="200"/>
    </location>
</feature>
<accession>A0A167C3R9</accession>
<dbReference type="AlphaFoldDB" id="A0A167C3R9"/>
<feature type="region of interest" description="Disordered" evidence="6">
    <location>
        <begin position="177"/>
        <end position="269"/>
    </location>
</feature>
<feature type="compositionally biased region" description="Polar residues" evidence="6">
    <location>
        <begin position="509"/>
        <end position="528"/>
    </location>
</feature>
<evidence type="ECO:0000256" key="3">
    <source>
        <dbReference type="ARBA" id="ARBA00023015"/>
    </source>
</evidence>
<evidence type="ECO:0000256" key="1">
    <source>
        <dbReference type="ARBA" id="ARBA00004123"/>
    </source>
</evidence>
<evidence type="ECO:0000313" key="7">
    <source>
        <dbReference type="EMBL" id="ANB11180.1"/>
    </source>
</evidence>
<dbReference type="GO" id="GO:0006338">
    <property type="term" value="P:chromatin remodeling"/>
    <property type="evidence" value="ECO:0007669"/>
    <property type="project" value="InterPro"/>
</dbReference>
<evidence type="ECO:0000256" key="5">
    <source>
        <dbReference type="ARBA" id="ARBA00023242"/>
    </source>
</evidence>
<feature type="region of interest" description="Disordered" evidence="6">
    <location>
        <begin position="1"/>
        <end position="86"/>
    </location>
</feature>
<keyword evidence="5" id="KW-0539">Nucleus</keyword>
<comment type="subcellular location">
    <subcellularLocation>
        <location evidence="1">Nucleus</location>
    </subcellularLocation>
</comment>
<dbReference type="PANTHER" id="PTHR10019">
    <property type="entry name" value="SNF5"/>
    <property type="match status" value="1"/>
</dbReference>
<feature type="compositionally biased region" description="Low complexity" evidence="6">
    <location>
        <begin position="752"/>
        <end position="767"/>
    </location>
</feature>
<protein>
    <submittedName>
        <fullName evidence="7">Snf5p</fullName>
    </submittedName>
</protein>
<evidence type="ECO:0000256" key="6">
    <source>
        <dbReference type="SAM" id="MobiDB-lite"/>
    </source>
</evidence>